<evidence type="ECO:0000313" key="2">
    <source>
        <dbReference type="Proteomes" id="UP000540685"/>
    </source>
</evidence>
<reference evidence="1 2" key="1">
    <citation type="submission" date="2020-08" db="EMBL/GenBank/DDBJ databases">
        <title>Sequencing the genomes of 1000 actinobacteria strains.</title>
        <authorList>
            <person name="Klenk H.-P."/>
        </authorList>
    </citation>
    <scope>NUCLEOTIDE SEQUENCE [LARGE SCALE GENOMIC DNA]</scope>
    <source>
        <strain evidence="1 2">DSM 46887</strain>
    </source>
</reference>
<sequence length="81" mass="8477">MPPLVARAVRLAERLAFPFSCRPEQGRLLQTLAGGVPSSVAETGTGCGVGLAWLVTGASPQVRVISVERDAERADVMADLT</sequence>
<proteinExistence type="predicted"/>
<keyword evidence="1" id="KW-0808">Transferase</keyword>
<dbReference type="RefSeq" id="WP_221206105.1">
    <property type="nucleotide sequence ID" value="NZ_JACHWA010000001.1"/>
</dbReference>
<dbReference type="SUPFAM" id="SSF53335">
    <property type="entry name" value="S-adenosyl-L-methionine-dependent methyltransferases"/>
    <property type="match status" value="1"/>
</dbReference>
<accession>A0A7W9IFX7</accession>
<dbReference type="Gene3D" id="3.40.50.150">
    <property type="entry name" value="Vaccinia Virus protein VP39"/>
    <property type="match status" value="1"/>
</dbReference>
<gene>
    <name evidence="1" type="ORF">F4562_002873</name>
</gene>
<name>A0A7W9IFX7_9ACTN</name>
<dbReference type="AlphaFoldDB" id="A0A7W9IFX7"/>
<dbReference type="PANTHER" id="PTHR43167:SF1">
    <property type="entry name" value="PUTATIVE (AFU_ORTHOLOGUE AFUA_6G01830)-RELATED"/>
    <property type="match status" value="1"/>
</dbReference>
<organism evidence="1 2">
    <name type="scientific">Streptosporangium becharense</name>
    <dbReference type="NCBI Taxonomy" id="1816182"/>
    <lineage>
        <taxon>Bacteria</taxon>
        <taxon>Bacillati</taxon>
        <taxon>Actinomycetota</taxon>
        <taxon>Actinomycetes</taxon>
        <taxon>Streptosporangiales</taxon>
        <taxon>Streptosporangiaceae</taxon>
        <taxon>Streptosporangium</taxon>
    </lineage>
</organism>
<dbReference type="EMBL" id="JACHMP010000001">
    <property type="protein sequence ID" value="MBB5819811.1"/>
    <property type="molecule type" value="Genomic_DNA"/>
</dbReference>
<dbReference type="Proteomes" id="UP000540685">
    <property type="component" value="Unassembled WGS sequence"/>
</dbReference>
<keyword evidence="2" id="KW-1185">Reference proteome</keyword>
<keyword evidence="1" id="KW-0489">Methyltransferase</keyword>
<dbReference type="PANTHER" id="PTHR43167">
    <property type="entry name" value="PUTATIVE (AFU_ORTHOLOGUE AFUA_6G01830)-RELATED"/>
    <property type="match status" value="1"/>
</dbReference>
<dbReference type="GO" id="GO:0032259">
    <property type="term" value="P:methylation"/>
    <property type="evidence" value="ECO:0007669"/>
    <property type="project" value="UniProtKB-KW"/>
</dbReference>
<comment type="caution">
    <text evidence="1">The sequence shown here is derived from an EMBL/GenBank/DDBJ whole genome shotgun (WGS) entry which is preliminary data.</text>
</comment>
<dbReference type="InterPro" id="IPR029063">
    <property type="entry name" value="SAM-dependent_MTases_sf"/>
</dbReference>
<evidence type="ECO:0000313" key="1">
    <source>
        <dbReference type="EMBL" id="MBB5819811.1"/>
    </source>
</evidence>
<protein>
    <submittedName>
        <fullName evidence="1">Putative O-methyltransferase YrrM</fullName>
    </submittedName>
</protein>
<dbReference type="GO" id="GO:0008168">
    <property type="term" value="F:methyltransferase activity"/>
    <property type="evidence" value="ECO:0007669"/>
    <property type="project" value="UniProtKB-KW"/>
</dbReference>